<dbReference type="InterPro" id="IPR015155">
    <property type="entry name" value="PFU"/>
</dbReference>
<dbReference type="InterPro" id="IPR011989">
    <property type="entry name" value="ARM-like"/>
</dbReference>
<dbReference type="PROSITE" id="PS50294">
    <property type="entry name" value="WD_REPEATS_REGION"/>
    <property type="match status" value="3"/>
</dbReference>
<dbReference type="InterPro" id="IPR038122">
    <property type="entry name" value="PFU_sf"/>
</dbReference>
<dbReference type="GO" id="GO:0043130">
    <property type="term" value="F:ubiquitin binding"/>
    <property type="evidence" value="ECO:0007669"/>
    <property type="project" value="TreeGrafter"/>
</dbReference>
<feature type="repeat" description="WD" evidence="5">
    <location>
        <begin position="117"/>
        <end position="157"/>
    </location>
</feature>
<dbReference type="PANTHER" id="PTHR19849:SF0">
    <property type="entry name" value="PHOSPHOLIPASE A-2-ACTIVATING PROTEIN"/>
    <property type="match status" value="1"/>
</dbReference>
<evidence type="ECO:0000256" key="5">
    <source>
        <dbReference type="PROSITE-ProRule" id="PRU00221"/>
    </source>
</evidence>
<feature type="domain" description="PUL" evidence="7">
    <location>
        <begin position="518"/>
        <end position="796"/>
    </location>
</feature>
<dbReference type="InterPro" id="IPR015943">
    <property type="entry name" value="WD40/YVTN_repeat-like_dom_sf"/>
</dbReference>
<dbReference type="SUPFAM" id="SSF50978">
    <property type="entry name" value="WD40 repeat-like"/>
    <property type="match status" value="1"/>
</dbReference>
<dbReference type="Pfam" id="PF00400">
    <property type="entry name" value="WD40"/>
    <property type="match status" value="7"/>
</dbReference>
<feature type="repeat" description="WD" evidence="5">
    <location>
        <begin position="197"/>
        <end position="237"/>
    </location>
</feature>
<dbReference type="PROSITE" id="PS50082">
    <property type="entry name" value="WD_REPEATS_2"/>
    <property type="match status" value="5"/>
</dbReference>
<dbReference type="GO" id="GO:0010992">
    <property type="term" value="P:ubiquitin recycling"/>
    <property type="evidence" value="ECO:0007669"/>
    <property type="project" value="TreeGrafter"/>
</dbReference>
<evidence type="ECO:0000256" key="1">
    <source>
        <dbReference type="ARBA" id="ARBA00004496"/>
    </source>
</evidence>
<dbReference type="GO" id="GO:0043161">
    <property type="term" value="P:proteasome-mediated ubiquitin-dependent protein catabolic process"/>
    <property type="evidence" value="ECO:0007669"/>
    <property type="project" value="TreeGrafter"/>
</dbReference>
<evidence type="ECO:0000259" key="6">
    <source>
        <dbReference type="PROSITE" id="PS51394"/>
    </source>
</evidence>
<dbReference type="PROSITE" id="PS51396">
    <property type="entry name" value="PUL"/>
    <property type="match status" value="1"/>
</dbReference>
<feature type="domain" description="PFU" evidence="6">
    <location>
        <begin position="386"/>
        <end position="483"/>
    </location>
</feature>
<dbReference type="GO" id="GO:0005634">
    <property type="term" value="C:nucleus"/>
    <property type="evidence" value="ECO:0007669"/>
    <property type="project" value="TreeGrafter"/>
</dbReference>
<evidence type="ECO:0000256" key="3">
    <source>
        <dbReference type="ARBA" id="ARBA00022574"/>
    </source>
</evidence>
<sequence length="799" mass="84481">MSWASTGTKTLGFDMSENFHLRSELRGHDDDVRGCMSCDVGIVTASRDKTIKIWIEEGANSYLNMTTLIGHKDFVGPLAFISHNTLPSFPAGAVISGSRDTTVKVWDPTSGTALATCTGHAYQVAAVAVLPSGEVVSASLDKTVRVWRPIDGSSVTVLEGHEGPVLSLAVTPTGEIVSGSGDSTIKLWSGGRCTATLRGHTDTVRALAVFPGLGLVSGSHDLTLRVWDMQGNTLAELLGHTAIIYSVAVHAEKNLIASGSEDGTARLWRPSGECLQVLEHPGCVWDMCFTLEGNLVTGCSDAVARVWTQDPNIKAEEAVLASLTQLLEERQAAIAAKGAEGAGAEGAGALPPGLKVVEPHALLQPGNKDGDTKVVKEANGAVNAYAWDAANFKWEMIGEVVAAPQGQGGAQKMHNGQLWDFVFDVDAEEGAPPKKLPCNRGENPYLVAERFLEQENLPLTYRDQVVQFILQQTAEAGLAGSVNNFPVTGGGVDPFTGGGGVRQSERNPAGGHVQGQLTHVPGKLFLAFDNVPNVEGVGKKLREFNNLLQERGLGLGDDLLSGPLEEILKKLPEASSASSGQAGSAPLSESSMKVLQQLLSWPREQLFPSLDLARALVLDASAAAVLSCGGSLMSTLQMAASEPAIAANQQLGLRLASNCFKHSSTRSVILAGSAQLLDAFSSCCTSTNKAVRLSMSSLLYNFAVNCNISNSGDAELKLQVLSAAIEMLSSTPSEDVDTLFRLLVSIGTLSFNDREMSSVARDLGIQENLRRINDSPEAKAEGGRRLLEAALDIMTIFTS</sequence>
<dbReference type="Pfam" id="PF08324">
    <property type="entry name" value="PUL"/>
    <property type="match status" value="1"/>
</dbReference>
<dbReference type="Gene3D" id="1.25.10.10">
    <property type="entry name" value="Leucine-rich Repeat Variant"/>
    <property type="match status" value="1"/>
</dbReference>
<evidence type="ECO:0000313" key="9">
    <source>
        <dbReference type="Proteomes" id="UP000232323"/>
    </source>
</evidence>
<keyword evidence="2" id="KW-0963">Cytoplasm</keyword>
<feature type="repeat" description="WD" evidence="5">
    <location>
        <begin position="158"/>
        <end position="189"/>
    </location>
</feature>
<comment type="caution">
    <text evidence="8">The sequence shown here is derived from an EMBL/GenBank/DDBJ whole genome shotgun (WGS) entry which is preliminary data.</text>
</comment>
<evidence type="ECO:0000256" key="4">
    <source>
        <dbReference type="ARBA" id="ARBA00022737"/>
    </source>
</evidence>
<proteinExistence type="predicted"/>
<dbReference type="PROSITE" id="PS51394">
    <property type="entry name" value="PFU"/>
    <property type="match status" value="1"/>
</dbReference>
<keyword evidence="9" id="KW-1185">Reference proteome</keyword>
<dbReference type="InterPro" id="IPR020472">
    <property type="entry name" value="WD40_PAC1"/>
</dbReference>
<feature type="repeat" description="WD" evidence="5">
    <location>
        <begin position="94"/>
        <end position="116"/>
    </location>
</feature>
<dbReference type="InterPro" id="IPR013535">
    <property type="entry name" value="PUL_dom"/>
</dbReference>
<feature type="repeat" description="WD" evidence="5">
    <location>
        <begin position="237"/>
        <end position="268"/>
    </location>
</feature>
<dbReference type="Proteomes" id="UP000232323">
    <property type="component" value="Unassembled WGS sequence"/>
</dbReference>
<dbReference type="Gene3D" id="3.10.20.870">
    <property type="entry name" value="PFU (PLAA family ubiquitin binding), C-terminal domain"/>
    <property type="match status" value="1"/>
</dbReference>
<dbReference type="InterPro" id="IPR001680">
    <property type="entry name" value="WD40_rpt"/>
</dbReference>
<dbReference type="OrthoDB" id="10265988at2759"/>
<protein>
    <recommendedName>
        <fullName evidence="10">Phospholipase A-2-activating protein</fullName>
    </recommendedName>
</protein>
<dbReference type="PANTHER" id="PTHR19849">
    <property type="entry name" value="PHOSPHOLIPASE A-2-ACTIVATING PROTEIN"/>
    <property type="match status" value="1"/>
</dbReference>
<dbReference type="Pfam" id="PF09070">
    <property type="entry name" value="PFU"/>
    <property type="match status" value="1"/>
</dbReference>
<comment type="subcellular location">
    <subcellularLocation>
        <location evidence="1">Cytoplasm</location>
    </subcellularLocation>
</comment>
<dbReference type="GO" id="GO:0005737">
    <property type="term" value="C:cytoplasm"/>
    <property type="evidence" value="ECO:0007669"/>
    <property type="project" value="UniProtKB-SubCell"/>
</dbReference>
<dbReference type="InterPro" id="IPR019775">
    <property type="entry name" value="WD40_repeat_CS"/>
</dbReference>
<evidence type="ECO:0000259" key="7">
    <source>
        <dbReference type="PROSITE" id="PS51396"/>
    </source>
</evidence>
<dbReference type="CDD" id="cd00200">
    <property type="entry name" value="WD40"/>
    <property type="match status" value="1"/>
</dbReference>
<evidence type="ECO:0008006" key="10">
    <source>
        <dbReference type="Google" id="ProtNLM"/>
    </source>
</evidence>
<dbReference type="STRING" id="1157962.A0A250XFN3"/>
<dbReference type="Gene3D" id="2.130.10.10">
    <property type="entry name" value="YVTN repeat-like/Quinoprotein amine dehydrogenase"/>
    <property type="match status" value="2"/>
</dbReference>
<dbReference type="SMART" id="SM00320">
    <property type="entry name" value="WD40"/>
    <property type="match status" value="7"/>
</dbReference>
<gene>
    <name evidence="8" type="ORF">CEUSTIGMA_g9313.t1</name>
</gene>
<dbReference type="InterPro" id="IPR036322">
    <property type="entry name" value="WD40_repeat_dom_sf"/>
</dbReference>
<accession>A0A250XFN3</accession>
<name>A0A250XFN3_9CHLO</name>
<organism evidence="8 9">
    <name type="scientific">Chlamydomonas eustigma</name>
    <dbReference type="NCBI Taxonomy" id="1157962"/>
    <lineage>
        <taxon>Eukaryota</taxon>
        <taxon>Viridiplantae</taxon>
        <taxon>Chlorophyta</taxon>
        <taxon>core chlorophytes</taxon>
        <taxon>Chlorophyceae</taxon>
        <taxon>CS clade</taxon>
        <taxon>Chlamydomonadales</taxon>
        <taxon>Chlamydomonadaceae</taxon>
        <taxon>Chlamydomonas</taxon>
    </lineage>
</organism>
<reference evidence="8 9" key="1">
    <citation type="submission" date="2017-08" db="EMBL/GenBank/DDBJ databases">
        <title>Acidophilic green algal genome provides insights into adaptation to an acidic environment.</title>
        <authorList>
            <person name="Hirooka S."/>
            <person name="Hirose Y."/>
            <person name="Kanesaki Y."/>
            <person name="Higuchi S."/>
            <person name="Fujiwara T."/>
            <person name="Onuma R."/>
            <person name="Era A."/>
            <person name="Ohbayashi R."/>
            <person name="Uzuka A."/>
            <person name="Nozaki H."/>
            <person name="Yoshikawa H."/>
            <person name="Miyagishima S.Y."/>
        </authorList>
    </citation>
    <scope>NUCLEOTIDE SEQUENCE [LARGE SCALE GENOMIC DNA]</scope>
    <source>
        <strain evidence="8 9">NIES-2499</strain>
    </source>
</reference>
<dbReference type="PRINTS" id="PR00320">
    <property type="entry name" value="GPROTEINBRPT"/>
</dbReference>
<evidence type="ECO:0000313" key="8">
    <source>
        <dbReference type="EMBL" id="GAX81885.1"/>
    </source>
</evidence>
<dbReference type="PROSITE" id="PS00678">
    <property type="entry name" value="WD_REPEATS_1"/>
    <property type="match status" value="1"/>
</dbReference>
<keyword evidence="3 5" id="KW-0853">WD repeat</keyword>
<evidence type="ECO:0000256" key="2">
    <source>
        <dbReference type="ARBA" id="ARBA00022490"/>
    </source>
</evidence>
<dbReference type="EMBL" id="BEGY01000072">
    <property type="protein sequence ID" value="GAX81885.1"/>
    <property type="molecule type" value="Genomic_DNA"/>
</dbReference>
<dbReference type="AlphaFoldDB" id="A0A250XFN3"/>
<keyword evidence="4" id="KW-0677">Repeat</keyword>